<keyword evidence="5 10" id="KW-0133">Cell shape</keyword>
<evidence type="ECO:0000256" key="4">
    <source>
        <dbReference type="ARBA" id="ARBA00022679"/>
    </source>
</evidence>
<feature type="binding site" evidence="10">
    <location>
        <begin position="12"/>
        <end position="14"/>
    </location>
    <ligand>
        <name>UDP-N-acetyl-alpha-D-glucosamine</name>
        <dbReference type="ChEBI" id="CHEBI:57705"/>
    </ligand>
</feature>
<dbReference type="InterPro" id="IPR007235">
    <property type="entry name" value="Glyco_trans_28_C"/>
</dbReference>
<comment type="catalytic activity">
    <reaction evidence="10">
        <text>di-trans,octa-cis-undecaprenyl diphospho-N-acetyl-alpha-D-muramoyl-L-alanyl-D-glutamyl-meso-2,6-diaminopimeloyl-D-alanyl-D-alanine + UDP-N-acetyl-alpha-D-glucosamine = di-trans,octa-cis-undecaprenyl diphospho-[N-acetyl-alpha-D-glucosaminyl-(1-&gt;4)]-N-acetyl-alpha-D-muramoyl-L-alanyl-D-glutamyl-meso-2,6-diaminopimeloyl-D-alanyl-D-alanine + UDP + H(+)</text>
        <dbReference type="Rhea" id="RHEA:31227"/>
        <dbReference type="ChEBI" id="CHEBI:15378"/>
        <dbReference type="ChEBI" id="CHEBI:57705"/>
        <dbReference type="ChEBI" id="CHEBI:58223"/>
        <dbReference type="ChEBI" id="CHEBI:61387"/>
        <dbReference type="ChEBI" id="CHEBI:61388"/>
        <dbReference type="EC" id="2.4.1.227"/>
    </reaction>
</comment>
<name>A0ABT8ECH7_9BACL</name>
<sequence>MGRKIVFTGGGSAGHVSVNLALIPLFLAEGWDVSYIGSKGGIEQQLTESIDGVRYYSISTGKLRRYFDWNNFKDPFRVVKGAFEAFRLIKTIKPDVVFSKGGFVSVPVILGSRMNKVPIVTHESDLSPGLANRLSLPFAKKVCTTFPETADQLPIGRAVYAGAVIRTELHKGIAANGRAFCGFTPRKPVILIMGGSLGSKKINESVRLSLDALLPRYQIVHLCGKGQMDGSIRRNGYVQFEYVTDELPDLLAATHFVVSRAGSNSIFEFLSLRKPMLLIPLSKEASRGDQIENAQSFEKQGFCKVLFEEELTADSLCDSIEKLDEMKGAYISRMEKSRLNNALDQLFSIIKEEAKG</sequence>
<comment type="pathway">
    <text evidence="10">Cell wall biogenesis; peptidoglycan biosynthesis.</text>
</comment>
<dbReference type="Pfam" id="PF04101">
    <property type="entry name" value="Glyco_tran_28_C"/>
    <property type="match status" value="1"/>
</dbReference>
<evidence type="ECO:0000259" key="12">
    <source>
        <dbReference type="Pfam" id="PF04101"/>
    </source>
</evidence>
<evidence type="ECO:0000256" key="9">
    <source>
        <dbReference type="ARBA" id="ARBA00023316"/>
    </source>
</evidence>
<keyword evidence="9 10" id="KW-0961">Cell wall biogenesis/degradation</keyword>
<dbReference type="EMBL" id="JAUHLN010000006">
    <property type="protein sequence ID" value="MDN4075591.1"/>
    <property type="molecule type" value="Genomic_DNA"/>
</dbReference>
<dbReference type="InterPro" id="IPR004276">
    <property type="entry name" value="GlycoTrans_28_N"/>
</dbReference>
<dbReference type="PANTHER" id="PTHR21015:SF27">
    <property type="entry name" value="UDP-N-ACETYLGLUCOSAMINE--N-ACETYLMURAMYL-(PENTAPEPTIDE) PYROPHOSPHORYL-UNDECAPRENOL N-ACETYLGLUCOSAMINE TRANSFERASE"/>
    <property type="match status" value="1"/>
</dbReference>
<dbReference type="InterPro" id="IPR006009">
    <property type="entry name" value="GlcNAc_MurG"/>
</dbReference>
<feature type="binding site" evidence="10">
    <location>
        <position position="166"/>
    </location>
    <ligand>
        <name>UDP-N-acetyl-alpha-D-glucosamine</name>
        <dbReference type="ChEBI" id="CHEBI:57705"/>
    </ligand>
</feature>
<feature type="binding site" evidence="10">
    <location>
        <position position="290"/>
    </location>
    <ligand>
        <name>UDP-N-acetyl-alpha-D-glucosamine</name>
        <dbReference type="ChEBI" id="CHEBI:57705"/>
    </ligand>
</feature>
<evidence type="ECO:0000256" key="1">
    <source>
        <dbReference type="ARBA" id="ARBA00022475"/>
    </source>
</evidence>
<feature type="domain" description="Glycosyl transferase family 28 C-terminal" evidence="12">
    <location>
        <begin position="189"/>
        <end position="340"/>
    </location>
</feature>
<dbReference type="CDD" id="cd03785">
    <property type="entry name" value="GT28_MurG"/>
    <property type="match status" value="1"/>
</dbReference>
<evidence type="ECO:0000256" key="8">
    <source>
        <dbReference type="ARBA" id="ARBA00023306"/>
    </source>
</evidence>
<keyword evidence="3 10" id="KW-0328">Glycosyltransferase</keyword>
<evidence type="ECO:0000256" key="5">
    <source>
        <dbReference type="ARBA" id="ARBA00022960"/>
    </source>
</evidence>
<evidence type="ECO:0000256" key="7">
    <source>
        <dbReference type="ARBA" id="ARBA00023136"/>
    </source>
</evidence>
<proteinExistence type="inferred from homology"/>
<dbReference type="PANTHER" id="PTHR21015">
    <property type="entry name" value="UDP-N-ACETYLGLUCOSAMINE--N-ACETYLMURAMYL-(PENTAPEPTIDE) PYROPHOSPHORYL-UNDECAPRENOL N-ACETYLGLUCOSAMINE TRANSFERASE 1"/>
    <property type="match status" value="1"/>
</dbReference>
<reference evidence="13" key="1">
    <citation type="submission" date="2023-06" db="EMBL/GenBank/DDBJ databases">
        <title>Draft Genome Sequences of Representative Paenibacillus Polymyxa, Bacillus cereus, Fictibacillus sp., and Brevibacillus agri Strains Isolated from Amazonian Dark Earth.</title>
        <authorList>
            <person name="Pellegrinetti T.A."/>
            <person name="Cunha I.C.M."/>
            <person name="Chaves M.G."/>
            <person name="Freitas A.S."/>
            <person name="Silva A.V.R."/>
            <person name="Tsai S.M."/>
            <person name="Mendes L.W."/>
        </authorList>
    </citation>
    <scope>NUCLEOTIDE SEQUENCE</scope>
    <source>
        <strain evidence="13">CENA-BCM004</strain>
    </source>
</reference>
<gene>
    <name evidence="10" type="primary">murG</name>
    <name evidence="13" type="ORF">QYF49_21765</name>
</gene>
<keyword evidence="6 10" id="KW-0573">Peptidoglycan synthesis</keyword>
<evidence type="ECO:0000256" key="10">
    <source>
        <dbReference type="HAMAP-Rule" id="MF_00033"/>
    </source>
</evidence>
<dbReference type="RefSeq" id="WP_290401700.1">
    <property type="nucleotide sequence ID" value="NZ_JAUHLN010000006.1"/>
</dbReference>
<evidence type="ECO:0000313" key="13">
    <source>
        <dbReference type="EMBL" id="MDN4075591.1"/>
    </source>
</evidence>
<keyword evidence="4 10" id="KW-0808">Transferase</keyword>
<dbReference type="Pfam" id="PF03033">
    <property type="entry name" value="Glyco_transf_28"/>
    <property type="match status" value="1"/>
</dbReference>
<dbReference type="Gene3D" id="3.40.50.2000">
    <property type="entry name" value="Glycogen Phosphorylase B"/>
    <property type="match status" value="2"/>
</dbReference>
<keyword evidence="7 10" id="KW-0472">Membrane</keyword>
<comment type="similarity">
    <text evidence="10">Belongs to the glycosyltransferase 28 family. MurG subfamily.</text>
</comment>
<accession>A0ABT8ECH7</accession>
<protein>
    <recommendedName>
        <fullName evidence="10">UDP-N-acetylglucosamine--N-acetylmuramyl-(pentapeptide) pyrophosphoryl-undecaprenol N-acetylglucosamine transferase</fullName>
        <ecNumber evidence="10">2.4.1.227</ecNumber>
    </recommendedName>
    <alternativeName>
        <fullName evidence="10">Undecaprenyl-PP-MurNAc-pentapeptide-UDPGlcNAc GlcNAc transferase</fullName>
    </alternativeName>
</protein>
<evidence type="ECO:0000259" key="11">
    <source>
        <dbReference type="Pfam" id="PF03033"/>
    </source>
</evidence>
<feature type="binding site" evidence="10">
    <location>
        <position position="196"/>
    </location>
    <ligand>
        <name>UDP-N-acetyl-alpha-D-glucosamine</name>
        <dbReference type="ChEBI" id="CHEBI:57705"/>
    </ligand>
</feature>
<dbReference type="Proteomes" id="UP001168694">
    <property type="component" value="Unassembled WGS sequence"/>
</dbReference>
<evidence type="ECO:0000256" key="2">
    <source>
        <dbReference type="ARBA" id="ARBA00022618"/>
    </source>
</evidence>
<evidence type="ECO:0000256" key="6">
    <source>
        <dbReference type="ARBA" id="ARBA00022984"/>
    </source>
</evidence>
<dbReference type="NCBIfam" id="NF009102">
    <property type="entry name" value="PRK12446.1"/>
    <property type="match status" value="1"/>
</dbReference>
<organism evidence="13 14">
    <name type="scientific">Fictibacillus terranigra</name>
    <dbReference type="NCBI Taxonomy" id="3058424"/>
    <lineage>
        <taxon>Bacteria</taxon>
        <taxon>Bacillati</taxon>
        <taxon>Bacillota</taxon>
        <taxon>Bacilli</taxon>
        <taxon>Bacillales</taxon>
        <taxon>Fictibacillaceae</taxon>
        <taxon>Fictibacillus</taxon>
    </lineage>
</organism>
<keyword evidence="14" id="KW-1185">Reference proteome</keyword>
<evidence type="ECO:0000256" key="3">
    <source>
        <dbReference type="ARBA" id="ARBA00022676"/>
    </source>
</evidence>
<evidence type="ECO:0000313" key="14">
    <source>
        <dbReference type="Proteomes" id="UP001168694"/>
    </source>
</evidence>
<dbReference type="EC" id="2.4.1.227" evidence="10"/>
<comment type="caution">
    <text evidence="13">The sequence shown here is derived from an EMBL/GenBank/DDBJ whole genome shotgun (WGS) entry which is preliminary data.</text>
</comment>
<dbReference type="SUPFAM" id="SSF53756">
    <property type="entry name" value="UDP-Glycosyltransferase/glycogen phosphorylase"/>
    <property type="match status" value="1"/>
</dbReference>
<keyword evidence="1 10" id="KW-1003">Cell membrane</keyword>
<comment type="subcellular location">
    <subcellularLocation>
        <location evidence="10">Cell membrane</location>
        <topology evidence="10">Peripheral membrane protein</topology>
        <orientation evidence="10">Cytoplasmic side</orientation>
    </subcellularLocation>
</comment>
<keyword evidence="8 10" id="KW-0131">Cell cycle</keyword>
<comment type="function">
    <text evidence="10">Cell wall formation. Catalyzes the transfer of a GlcNAc subunit on undecaprenyl-pyrophosphoryl-MurNAc-pentapeptide (lipid intermediate I) to form undecaprenyl-pyrophosphoryl-MurNAc-(pentapeptide)GlcNAc (lipid intermediate II).</text>
</comment>
<dbReference type="HAMAP" id="MF_00033">
    <property type="entry name" value="MurG"/>
    <property type="match status" value="1"/>
</dbReference>
<keyword evidence="2 10" id="KW-0132">Cell division</keyword>
<feature type="domain" description="Glycosyltransferase family 28 N-terminal" evidence="11">
    <location>
        <begin position="5"/>
        <end position="143"/>
    </location>
</feature>
<comment type="caution">
    <text evidence="10">Lacks conserved residue(s) required for the propagation of feature annotation.</text>
</comment>